<evidence type="ECO:0000313" key="7">
    <source>
        <dbReference type="EMBL" id="GAJ09074.1"/>
    </source>
</evidence>
<sequence>FILDPVGTFRAVKPERFTEGLKYVAIFAAIYGLAAGLILVLWVPAALFFMVPIVVGLALVVLFFQGLWQHIWVKLVGGRGGFDQTLNTVAYASTPTLLFGWVPVFGVLAGLWSLVLAVLGLRELHDITIGRAIAAVLLGAFVILVAGLIFVGLVWWAWPTLQPEAIIESLVGLGGG</sequence>
<evidence type="ECO:0000259" key="6">
    <source>
        <dbReference type="Pfam" id="PF04893"/>
    </source>
</evidence>
<evidence type="ECO:0000256" key="3">
    <source>
        <dbReference type="ARBA" id="ARBA00022989"/>
    </source>
</evidence>
<dbReference type="GO" id="GO:0016020">
    <property type="term" value="C:membrane"/>
    <property type="evidence" value="ECO:0007669"/>
    <property type="project" value="UniProtKB-SubCell"/>
</dbReference>
<keyword evidence="2 5" id="KW-0812">Transmembrane</keyword>
<evidence type="ECO:0000256" key="5">
    <source>
        <dbReference type="SAM" id="Phobius"/>
    </source>
</evidence>
<protein>
    <recommendedName>
        <fullName evidence="6">Yip1 domain-containing protein</fullName>
    </recommendedName>
</protein>
<comment type="subcellular location">
    <subcellularLocation>
        <location evidence="1">Membrane</location>
        <topology evidence="1">Multi-pass membrane protein</topology>
    </subcellularLocation>
</comment>
<dbReference type="InterPro" id="IPR006977">
    <property type="entry name" value="Yip1_dom"/>
</dbReference>
<proteinExistence type="predicted"/>
<feature type="transmembrane region" description="Helical" evidence="5">
    <location>
        <begin position="98"/>
        <end position="121"/>
    </location>
</feature>
<organism evidence="7">
    <name type="scientific">marine sediment metagenome</name>
    <dbReference type="NCBI Taxonomy" id="412755"/>
    <lineage>
        <taxon>unclassified sequences</taxon>
        <taxon>metagenomes</taxon>
        <taxon>ecological metagenomes</taxon>
    </lineage>
</organism>
<feature type="transmembrane region" description="Helical" evidence="5">
    <location>
        <begin position="47"/>
        <end position="68"/>
    </location>
</feature>
<dbReference type="AlphaFoldDB" id="X1TV16"/>
<feature type="transmembrane region" description="Helical" evidence="5">
    <location>
        <begin position="133"/>
        <end position="158"/>
    </location>
</feature>
<feature type="domain" description="Yip1" evidence="6">
    <location>
        <begin position="2"/>
        <end position="150"/>
    </location>
</feature>
<feature type="transmembrane region" description="Helical" evidence="5">
    <location>
        <begin position="20"/>
        <end position="40"/>
    </location>
</feature>
<dbReference type="Pfam" id="PF04893">
    <property type="entry name" value="Yip1"/>
    <property type="match status" value="1"/>
</dbReference>
<keyword evidence="3 5" id="KW-1133">Transmembrane helix</keyword>
<gene>
    <name evidence="7" type="ORF">S12H4_43585</name>
</gene>
<evidence type="ECO:0000256" key="2">
    <source>
        <dbReference type="ARBA" id="ARBA00022692"/>
    </source>
</evidence>
<feature type="non-terminal residue" evidence="7">
    <location>
        <position position="1"/>
    </location>
</feature>
<dbReference type="EMBL" id="BARW01026768">
    <property type="protein sequence ID" value="GAJ09074.1"/>
    <property type="molecule type" value="Genomic_DNA"/>
</dbReference>
<evidence type="ECO:0000256" key="4">
    <source>
        <dbReference type="ARBA" id="ARBA00023136"/>
    </source>
</evidence>
<name>X1TV16_9ZZZZ</name>
<comment type="caution">
    <text evidence="7">The sequence shown here is derived from an EMBL/GenBank/DDBJ whole genome shotgun (WGS) entry which is preliminary data.</text>
</comment>
<evidence type="ECO:0000256" key="1">
    <source>
        <dbReference type="ARBA" id="ARBA00004141"/>
    </source>
</evidence>
<accession>X1TV16</accession>
<keyword evidence="4 5" id="KW-0472">Membrane</keyword>
<reference evidence="7" key="1">
    <citation type="journal article" date="2014" name="Front. Microbiol.">
        <title>High frequency of phylogenetically diverse reductive dehalogenase-homologous genes in deep subseafloor sedimentary metagenomes.</title>
        <authorList>
            <person name="Kawai M."/>
            <person name="Futagami T."/>
            <person name="Toyoda A."/>
            <person name="Takaki Y."/>
            <person name="Nishi S."/>
            <person name="Hori S."/>
            <person name="Arai W."/>
            <person name="Tsubouchi T."/>
            <person name="Morono Y."/>
            <person name="Uchiyama I."/>
            <person name="Ito T."/>
            <person name="Fujiyama A."/>
            <person name="Inagaki F."/>
            <person name="Takami H."/>
        </authorList>
    </citation>
    <scope>NUCLEOTIDE SEQUENCE</scope>
    <source>
        <strain evidence="7">Expedition CK06-06</strain>
    </source>
</reference>